<evidence type="ECO:0000313" key="3">
    <source>
        <dbReference type="Proteomes" id="UP000694409"/>
    </source>
</evidence>
<organism evidence="2 3">
    <name type="scientific">Serinus canaria</name>
    <name type="common">Island canary</name>
    <name type="synonym">Fringilla canaria</name>
    <dbReference type="NCBI Taxonomy" id="9135"/>
    <lineage>
        <taxon>Eukaryota</taxon>
        <taxon>Metazoa</taxon>
        <taxon>Chordata</taxon>
        <taxon>Craniata</taxon>
        <taxon>Vertebrata</taxon>
        <taxon>Euteleostomi</taxon>
        <taxon>Archelosauria</taxon>
        <taxon>Archosauria</taxon>
        <taxon>Dinosauria</taxon>
        <taxon>Saurischia</taxon>
        <taxon>Theropoda</taxon>
        <taxon>Coelurosauria</taxon>
        <taxon>Aves</taxon>
        <taxon>Neognathae</taxon>
        <taxon>Neoaves</taxon>
        <taxon>Telluraves</taxon>
        <taxon>Australaves</taxon>
        <taxon>Passeriformes</taxon>
        <taxon>Passeroidea</taxon>
        <taxon>Fringillidae</taxon>
        <taxon>Carduelinae</taxon>
        <taxon>Serinus</taxon>
    </lineage>
</organism>
<protein>
    <submittedName>
        <fullName evidence="2">Uncharacterized protein</fullName>
    </submittedName>
</protein>
<dbReference type="Ensembl" id="ENSSCAT00000000235.1">
    <property type="protein sequence ID" value="ENSSCAP00000000209.1"/>
    <property type="gene ID" value="ENSSCAG00000000192.1"/>
</dbReference>
<evidence type="ECO:0000313" key="2">
    <source>
        <dbReference type="Ensembl" id="ENSSCAP00000000209.1"/>
    </source>
</evidence>
<keyword evidence="3" id="KW-1185">Reference proteome</keyword>
<feature type="compositionally biased region" description="Basic and acidic residues" evidence="1">
    <location>
        <begin position="53"/>
        <end position="67"/>
    </location>
</feature>
<dbReference type="Proteomes" id="UP000694409">
    <property type="component" value="Unassembled WGS sequence"/>
</dbReference>
<feature type="compositionally biased region" description="Low complexity" evidence="1">
    <location>
        <begin position="23"/>
        <end position="32"/>
    </location>
</feature>
<reference evidence="2" key="2">
    <citation type="submission" date="2025-09" db="UniProtKB">
        <authorList>
            <consortium name="Ensembl"/>
        </authorList>
    </citation>
    <scope>IDENTIFICATION</scope>
</reference>
<name>A0A8C9L1E5_SERCA</name>
<reference evidence="2" key="1">
    <citation type="submission" date="2025-08" db="UniProtKB">
        <authorList>
            <consortium name="Ensembl"/>
        </authorList>
    </citation>
    <scope>IDENTIFICATION</scope>
</reference>
<proteinExistence type="predicted"/>
<dbReference type="AlphaFoldDB" id="A0A8C9L1E5"/>
<evidence type="ECO:0000256" key="1">
    <source>
        <dbReference type="SAM" id="MobiDB-lite"/>
    </source>
</evidence>
<feature type="region of interest" description="Disordered" evidence="1">
    <location>
        <begin position="15"/>
        <end position="84"/>
    </location>
</feature>
<accession>A0A8C9L1E5</accession>
<sequence length="149" mass="16307">MNQISSGPGIWVEIARGSGGTAGRPPAAAALGRHGRRRRRMEEENGGRLCRGQTRDKGAERGQDRPGQEQGLRAGGGAAPREMLPGAGIAGKTGIIRVLWQGAITRVVIWNRTETGSQQKLFELQQNLHKCRKSWWCPKTFKLLSGSYF</sequence>